<dbReference type="SMART" id="SM00862">
    <property type="entry name" value="Trans_reg_C"/>
    <property type="match status" value="1"/>
</dbReference>
<dbReference type="FunFam" id="3.40.50.2300:FF:000001">
    <property type="entry name" value="DNA-binding response regulator PhoB"/>
    <property type="match status" value="1"/>
</dbReference>
<evidence type="ECO:0000256" key="2">
    <source>
        <dbReference type="ARBA" id="ARBA00022553"/>
    </source>
</evidence>
<dbReference type="GO" id="GO:0000976">
    <property type="term" value="F:transcription cis-regulatory region binding"/>
    <property type="evidence" value="ECO:0007669"/>
    <property type="project" value="TreeGrafter"/>
</dbReference>
<dbReference type="Gene3D" id="6.10.250.690">
    <property type="match status" value="1"/>
</dbReference>
<dbReference type="PROSITE" id="PS51755">
    <property type="entry name" value="OMPR_PHOB"/>
    <property type="match status" value="1"/>
</dbReference>
<evidence type="ECO:0000256" key="6">
    <source>
        <dbReference type="ARBA" id="ARBA00023163"/>
    </source>
</evidence>
<evidence type="ECO:0000256" key="5">
    <source>
        <dbReference type="ARBA" id="ARBA00023125"/>
    </source>
</evidence>
<feature type="domain" description="OmpR/PhoB-type" evidence="11">
    <location>
        <begin position="127"/>
        <end position="223"/>
    </location>
</feature>
<evidence type="ECO:0000256" key="8">
    <source>
        <dbReference type="PROSITE-ProRule" id="PRU00169"/>
    </source>
</evidence>
<dbReference type="GO" id="GO:0005829">
    <property type="term" value="C:cytosol"/>
    <property type="evidence" value="ECO:0007669"/>
    <property type="project" value="TreeGrafter"/>
</dbReference>
<dbReference type="AlphaFoldDB" id="A0A1M6S9F1"/>
<dbReference type="SMART" id="SM00448">
    <property type="entry name" value="REC"/>
    <property type="match status" value="1"/>
</dbReference>
<keyword evidence="2 8" id="KW-0597">Phosphoprotein</keyword>
<keyword evidence="6" id="KW-0804">Transcription</keyword>
<evidence type="ECO:0000256" key="4">
    <source>
        <dbReference type="ARBA" id="ARBA00023015"/>
    </source>
</evidence>
<dbReference type="Gene3D" id="1.10.10.10">
    <property type="entry name" value="Winged helix-like DNA-binding domain superfamily/Winged helix DNA-binding domain"/>
    <property type="match status" value="1"/>
</dbReference>
<dbReference type="Pfam" id="PF00486">
    <property type="entry name" value="Trans_reg_C"/>
    <property type="match status" value="1"/>
</dbReference>
<dbReference type="InterPro" id="IPR001789">
    <property type="entry name" value="Sig_transdc_resp-reg_receiver"/>
</dbReference>
<dbReference type="SUPFAM" id="SSF52172">
    <property type="entry name" value="CheY-like"/>
    <property type="match status" value="1"/>
</dbReference>
<dbReference type="InterPro" id="IPR011006">
    <property type="entry name" value="CheY-like_superfamily"/>
</dbReference>
<evidence type="ECO:0000256" key="3">
    <source>
        <dbReference type="ARBA" id="ARBA00023012"/>
    </source>
</evidence>
<sequence>MSAKKILIVDDELRIRKLVGDFLKREGYIAIEAENGKIALDIFNTEEGIDLVILDVMMPEYDGWTVCREIRKISNVPIIMLTARSEEFDELFGFEMGADEYVTKPFSPKILVARVNALLRRVERKEDKIKSFDGLQIDENAHIVYVEGKAIDLSPKEYELLLYMVENKGKALGREQILNKIWGYDYFGELRTVDTHINRLRIKLEKQSKLIKTVRGVGYRFEVEK</sequence>
<keyword evidence="5 9" id="KW-0238">DNA-binding</keyword>
<accession>A0A1M6S9F1</accession>
<feature type="DNA-binding region" description="OmpR/PhoB-type" evidence="9">
    <location>
        <begin position="127"/>
        <end position="223"/>
    </location>
</feature>
<dbReference type="PANTHER" id="PTHR48111">
    <property type="entry name" value="REGULATOR OF RPOS"/>
    <property type="match status" value="1"/>
</dbReference>
<dbReference type="OrthoDB" id="9790442at2"/>
<organism evidence="12 13">
    <name type="scientific">Tepidibacter formicigenes DSM 15518</name>
    <dbReference type="NCBI Taxonomy" id="1123349"/>
    <lineage>
        <taxon>Bacteria</taxon>
        <taxon>Bacillati</taxon>
        <taxon>Bacillota</taxon>
        <taxon>Clostridia</taxon>
        <taxon>Peptostreptococcales</taxon>
        <taxon>Peptostreptococcaceae</taxon>
        <taxon>Tepidibacter</taxon>
    </lineage>
</organism>
<dbReference type="CDD" id="cd00383">
    <property type="entry name" value="trans_reg_C"/>
    <property type="match status" value="1"/>
</dbReference>
<dbReference type="EMBL" id="FRAE01000068">
    <property type="protein sequence ID" value="SHK41335.1"/>
    <property type="molecule type" value="Genomic_DNA"/>
</dbReference>
<dbReference type="STRING" id="1123349.SAMN02744037_02291"/>
<dbReference type="PANTHER" id="PTHR48111:SF73">
    <property type="entry name" value="ALKALINE PHOSPHATASE SYNTHESIS TRANSCRIPTIONAL REGULATORY PROTEIN PHOP"/>
    <property type="match status" value="1"/>
</dbReference>
<evidence type="ECO:0000259" key="10">
    <source>
        <dbReference type="PROSITE" id="PS50110"/>
    </source>
</evidence>
<proteinExistence type="predicted"/>
<dbReference type="GO" id="GO:0032993">
    <property type="term" value="C:protein-DNA complex"/>
    <property type="evidence" value="ECO:0007669"/>
    <property type="project" value="TreeGrafter"/>
</dbReference>
<evidence type="ECO:0000256" key="7">
    <source>
        <dbReference type="ARBA" id="ARBA00024867"/>
    </source>
</evidence>
<dbReference type="Gene3D" id="3.40.50.2300">
    <property type="match status" value="1"/>
</dbReference>
<evidence type="ECO:0000313" key="13">
    <source>
        <dbReference type="Proteomes" id="UP000242497"/>
    </source>
</evidence>
<evidence type="ECO:0000256" key="9">
    <source>
        <dbReference type="PROSITE-ProRule" id="PRU01091"/>
    </source>
</evidence>
<dbReference type="InterPro" id="IPR039420">
    <property type="entry name" value="WalR-like"/>
</dbReference>
<evidence type="ECO:0000313" key="12">
    <source>
        <dbReference type="EMBL" id="SHK41335.1"/>
    </source>
</evidence>
<gene>
    <name evidence="12" type="ORF">SAMN02744037_02291</name>
</gene>
<dbReference type="Proteomes" id="UP000242497">
    <property type="component" value="Unassembled WGS sequence"/>
</dbReference>
<keyword evidence="13" id="KW-1185">Reference proteome</keyword>
<reference evidence="13" key="1">
    <citation type="submission" date="2016-11" db="EMBL/GenBank/DDBJ databases">
        <authorList>
            <person name="Varghese N."/>
            <person name="Submissions S."/>
        </authorList>
    </citation>
    <scope>NUCLEOTIDE SEQUENCE [LARGE SCALE GENOMIC DNA]</scope>
    <source>
        <strain evidence="13">DSM 15518</strain>
    </source>
</reference>
<dbReference type="InterPro" id="IPR036388">
    <property type="entry name" value="WH-like_DNA-bd_sf"/>
</dbReference>
<dbReference type="GO" id="GO:0000156">
    <property type="term" value="F:phosphorelay response regulator activity"/>
    <property type="evidence" value="ECO:0007669"/>
    <property type="project" value="TreeGrafter"/>
</dbReference>
<dbReference type="PROSITE" id="PS50110">
    <property type="entry name" value="RESPONSE_REGULATORY"/>
    <property type="match status" value="1"/>
</dbReference>
<feature type="domain" description="Response regulatory" evidence="10">
    <location>
        <begin position="5"/>
        <end position="119"/>
    </location>
</feature>
<feature type="modified residue" description="4-aspartylphosphate" evidence="8">
    <location>
        <position position="55"/>
    </location>
</feature>
<dbReference type="InterPro" id="IPR001867">
    <property type="entry name" value="OmpR/PhoB-type_DNA-bd"/>
</dbReference>
<evidence type="ECO:0000259" key="11">
    <source>
        <dbReference type="PROSITE" id="PS51755"/>
    </source>
</evidence>
<name>A0A1M6S9F1_9FIRM</name>
<dbReference type="GO" id="GO:0006355">
    <property type="term" value="P:regulation of DNA-templated transcription"/>
    <property type="evidence" value="ECO:0007669"/>
    <property type="project" value="InterPro"/>
</dbReference>
<dbReference type="Pfam" id="PF00072">
    <property type="entry name" value="Response_reg"/>
    <property type="match status" value="1"/>
</dbReference>
<keyword evidence="3" id="KW-0902">Two-component regulatory system</keyword>
<keyword evidence="4" id="KW-0805">Transcription regulation</keyword>
<dbReference type="RefSeq" id="WP_072890121.1">
    <property type="nucleotide sequence ID" value="NZ_FRAE01000068.1"/>
</dbReference>
<dbReference type="CDD" id="cd17574">
    <property type="entry name" value="REC_OmpR"/>
    <property type="match status" value="1"/>
</dbReference>
<protein>
    <recommendedName>
        <fullName evidence="1">Stage 0 sporulation protein A homolog</fullName>
    </recommendedName>
</protein>
<evidence type="ECO:0000256" key="1">
    <source>
        <dbReference type="ARBA" id="ARBA00018672"/>
    </source>
</evidence>
<dbReference type="FunFam" id="1.10.10.10:FF:000018">
    <property type="entry name" value="DNA-binding response regulator ResD"/>
    <property type="match status" value="1"/>
</dbReference>
<comment type="function">
    <text evidence="7">May play the central regulatory role in sporulation. It may be an element of the effector pathway responsible for the activation of sporulation genes in response to nutritional stress. Spo0A may act in concert with spo0H (a sigma factor) to control the expression of some genes that are critical to the sporulation process.</text>
</comment>